<accession>L8GRN7</accession>
<dbReference type="Pfam" id="PF13639">
    <property type="entry name" value="zf-RING_2"/>
    <property type="match status" value="1"/>
</dbReference>
<keyword evidence="4" id="KW-0808">Transferase</keyword>
<dbReference type="GO" id="GO:0008270">
    <property type="term" value="F:zinc ion binding"/>
    <property type="evidence" value="ECO:0007669"/>
    <property type="project" value="UniProtKB-KW"/>
</dbReference>
<dbReference type="GO" id="GO:0061630">
    <property type="term" value="F:ubiquitin protein ligase activity"/>
    <property type="evidence" value="ECO:0007669"/>
    <property type="project" value="UniProtKB-EC"/>
</dbReference>
<dbReference type="STRING" id="1257118.L8GRN7"/>
<proteinExistence type="predicted"/>
<name>L8GRN7_ACACF</name>
<dbReference type="RefSeq" id="XP_004337321.1">
    <property type="nucleotide sequence ID" value="XM_004337273.1"/>
</dbReference>
<dbReference type="VEuPathDB" id="AmoebaDB:ACA1_220690"/>
<dbReference type="OrthoDB" id="15554at2759"/>
<feature type="domain" description="RING-type" evidence="11">
    <location>
        <begin position="138"/>
        <end position="179"/>
    </location>
</feature>
<organism evidence="12 13">
    <name type="scientific">Acanthamoeba castellanii (strain ATCC 30010 / Neff)</name>
    <dbReference type="NCBI Taxonomy" id="1257118"/>
    <lineage>
        <taxon>Eukaryota</taxon>
        <taxon>Amoebozoa</taxon>
        <taxon>Discosea</taxon>
        <taxon>Longamoebia</taxon>
        <taxon>Centramoebida</taxon>
        <taxon>Acanthamoebidae</taxon>
        <taxon>Acanthamoeba</taxon>
    </lineage>
</organism>
<dbReference type="EC" id="2.3.2.27" evidence="3"/>
<dbReference type="PANTHER" id="PTHR15710">
    <property type="entry name" value="E3 UBIQUITIN-PROTEIN LIGASE PRAJA"/>
    <property type="match status" value="1"/>
</dbReference>
<dbReference type="SUPFAM" id="SSF57850">
    <property type="entry name" value="RING/U-box"/>
    <property type="match status" value="1"/>
</dbReference>
<dbReference type="GO" id="GO:0005737">
    <property type="term" value="C:cytoplasm"/>
    <property type="evidence" value="ECO:0007669"/>
    <property type="project" value="TreeGrafter"/>
</dbReference>
<dbReference type="FunFam" id="3.30.40.10:FF:000069">
    <property type="entry name" value="E3 ubiquitin-protein ligase RNF115"/>
    <property type="match status" value="1"/>
</dbReference>
<sequence>MFGNPGTVPPLQQHLGQPAPLDFAQFMQQVDTMMQQMAAPTQQQASAPPVMQVFSTGAGGGMPPMNFQAFMQSMLSGLNGGPMVGNPGDYAFGSLDNIITRLMETAGDRGPPPAAKDVVESLPSVRITQEAVDAHEDCAICKDEYTVDEEALKLSCEHRFHPTCIKEWLGMRNTCPVCRFELKAGEKPSAKGNGEGNNRRGGGGGGGGGGGRGGNSNENNSADSPFQFYL</sequence>
<evidence type="ECO:0000313" key="12">
    <source>
        <dbReference type="EMBL" id="ELR15308.1"/>
    </source>
</evidence>
<dbReference type="Gene3D" id="3.30.40.10">
    <property type="entry name" value="Zinc/RING finger domain, C3HC4 (zinc finger)"/>
    <property type="match status" value="1"/>
</dbReference>
<dbReference type="AlphaFoldDB" id="L8GRN7"/>
<gene>
    <name evidence="12" type="ORF">ACA1_220690</name>
</gene>
<dbReference type="InterPro" id="IPR013083">
    <property type="entry name" value="Znf_RING/FYVE/PHD"/>
</dbReference>
<dbReference type="Proteomes" id="UP000011083">
    <property type="component" value="Unassembled WGS sequence"/>
</dbReference>
<evidence type="ECO:0000256" key="10">
    <source>
        <dbReference type="SAM" id="MobiDB-lite"/>
    </source>
</evidence>
<dbReference type="SMART" id="SM00184">
    <property type="entry name" value="RING"/>
    <property type="match status" value="1"/>
</dbReference>
<evidence type="ECO:0000256" key="4">
    <source>
        <dbReference type="ARBA" id="ARBA00022679"/>
    </source>
</evidence>
<keyword evidence="8" id="KW-0862">Zinc</keyword>
<evidence type="ECO:0000313" key="13">
    <source>
        <dbReference type="Proteomes" id="UP000011083"/>
    </source>
</evidence>
<evidence type="ECO:0000256" key="5">
    <source>
        <dbReference type="ARBA" id="ARBA00022723"/>
    </source>
</evidence>
<comment type="pathway">
    <text evidence="2">Protein modification; protein ubiquitination.</text>
</comment>
<evidence type="ECO:0000256" key="9">
    <source>
        <dbReference type="PROSITE-ProRule" id="PRU00175"/>
    </source>
</evidence>
<dbReference type="KEGG" id="acan:ACA1_220690"/>
<dbReference type="InterPro" id="IPR001841">
    <property type="entry name" value="Znf_RING"/>
</dbReference>
<evidence type="ECO:0000256" key="6">
    <source>
        <dbReference type="ARBA" id="ARBA00022771"/>
    </source>
</evidence>
<comment type="catalytic activity">
    <reaction evidence="1">
        <text>S-ubiquitinyl-[E2 ubiquitin-conjugating enzyme]-L-cysteine + [acceptor protein]-L-lysine = [E2 ubiquitin-conjugating enzyme]-L-cysteine + N(6)-ubiquitinyl-[acceptor protein]-L-lysine.</text>
        <dbReference type="EC" id="2.3.2.27"/>
    </reaction>
</comment>
<dbReference type="GeneID" id="14915883"/>
<feature type="compositionally biased region" description="Gly residues" evidence="10">
    <location>
        <begin position="193"/>
        <end position="214"/>
    </location>
</feature>
<keyword evidence="7" id="KW-0833">Ubl conjugation pathway</keyword>
<protein>
    <recommendedName>
        <fullName evidence="3">RING-type E3 ubiquitin transferase</fullName>
        <ecNumber evidence="3">2.3.2.27</ecNumber>
    </recommendedName>
</protein>
<keyword evidence="6 9" id="KW-0863">Zinc-finger</keyword>
<evidence type="ECO:0000256" key="1">
    <source>
        <dbReference type="ARBA" id="ARBA00000900"/>
    </source>
</evidence>
<dbReference type="PROSITE" id="PS50089">
    <property type="entry name" value="ZF_RING_2"/>
    <property type="match status" value="1"/>
</dbReference>
<dbReference type="PANTHER" id="PTHR15710:SF243">
    <property type="entry name" value="E3 UBIQUITIN-PROTEIN LIGASE PRAJA-2 ISOFORM X1"/>
    <property type="match status" value="1"/>
</dbReference>
<dbReference type="GO" id="GO:0000209">
    <property type="term" value="P:protein polyubiquitination"/>
    <property type="evidence" value="ECO:0007669"/>
    <property type="project" value="UniProtKB-ARBA"/>
</dbReference>
<feature type="region of interest" description="Disordered" evidence="10">
    <location>
        <begin position="186"/>
        <end position="230"/>
    </location>
</feature>
<evidence type="ECO:0000256" key="3">
    <source>
        <dbReference type="ARBA" id="ARBA00012483"/>
    </source>
</evidence>
<evidence type="ECO:0000256" key="8">
    <source>
        <dbReference type="ARBA" id="ARBA00022833"/>
    </source>
</evidence>
<keyword evidence="5" id="KW-0479">Metal-binding</keyword>
<reference evidence="12 13" key="1">
    <citation type="journal article" date="2013" name="Genome Biol.">
        <title>Genome of Acanthamoeba castellanii highlights extensive lateral gene transfer and early evolution of tyrosine kinase signaling.</title>
        <authorList>
            <person name="Clarke M."/>
            <person name="Lohan A.J."/>
            <person name="Liu B."/>
            <person name="Lagkouvardos I."/>
            <person name="Roy S."/>
            <person name="Zafar N."/>
            <person name="Bertelli C."/>
            <person name="Schilde C."/>
            <person name="Kianianmomeni A."/>
            <person name="Burglin T.R."/>
            <person name="Frech C."/>
            <person name="Turcotte B."/>
            <person name="Kopec K.O."/>
            <person name="Synnott J.M."/>
            <person name="Choo C."/>
            <person name="Paponov I."/>
            <person name="Finkler A."/>
            <person name="Soon Heng Tan C."/>
            <person name="Hutchins A.P."/>
            <person name="Weinmeier T."/>
            <person name="Rattei T."/>
            <person name="Chu J.S."/>
            <person name="Gimenez G."/>
            <person name="Irimia M."/>
            <person name="Rigden D.J."/>
            <person name="Fitzpatrick D.A."/>
            <person name="Lorenzo-Morales J."/>
            <person name="Bateman A."/>
            <person name="Chiu C.H."/>
            <person name="Tang P."/>
            <person name="Hegemann P."/>
            <person name="Fromm H."/>
            <person name="Raoult D."/>
            <person name="Greub G."/>
            <person name="Miranda-Saavedra D."/>
            <person name="Chen N."/>
            <person name="Nash P."/>
            <person name="Ginger M.L."/>
            <person name="Horn M."/>
            <person name="Schaap P."/>
            <person name="Caler L."/>
            <person name="Loftus B."/>
        </authorList>
    </citation>
    <scope>NUCLEOTIDE SEQUENCE [LARGE SCALE GENOMIC DNA]</scope>
    <source>
        <strain evidence="12 13">Neff</strain>
    </source>
</reference>
<evidence type="ECO:0000256" key="7">
    <source>
        <dbReference type="ARBA" id="ARBA00022786"/>
    </source>
</evidence>
<evidence type="ECO:0000259" key="11">
    <source>
        <dbReference type="PROSITE" id="PS50089"/>
    </source>
</evidence>
<keyword evidence="13" id="KW-1185">Reference proteome</keyword>
<dbReference type="EMBL" id="KB008036">
    <property type="protein sequence ID" value="ELR15308.1"/>
    <property type="molecule type" value="Genomic_DNA"/>
</dbReference>
<evidence type="ECO:0000256" key="2">
    <source>
        <dbReference type="ARBA" id="ARBA00004906"/>
    </source>
</evidence>